<evidence type="ECO:0008006" key="7">
    <source>
        <dbReference type="Google" id="ProtNLM"/>
    </source>
</evidence>
<dbReference type="AlphaFoldDB" id="A0A098EK90"/>
<dbReference type="PANTHER" id="PTHR37464:SF1">
    <property type="entry name" value="BLL2463 PROTEIN"/>
    <property type="match status" value="1"/>
</dbReference>
<dbReference type="OrthoDB" id="9780136at2"/>
<dbReference type="Gene3D" id="3.40.50.410">
    <property type="entry name" value="von Willebrand factor, type A domain"/>
    <property type="match status" value="1"/>
</dbReference>
<keyword evidence="2" id="KW-0472">Membrane</keyword>
<name>A0A098EK90_9BACL</name>
<feature type="domain" description="VWFA" evidence="4">
    <location>
        <begin position="90"/>
        <end position="189"/>
    </location>
</feature>
<protein>
    <recommendedName>
        <fullName evidence="7">VWFA domain-containing protein</fullName>
    </recommendedName>
</protein>
<dbReference type="InterPro" id="IPR002035">
    <property type="entry name" value="VWF_A"/>
</dbReference>
<dbReference type="SUPFAM" id="SSF53300">
    <property type="entry name" value="vWA-like"/>
    <property type="match status" value="1"/>
</dbReference>
<evidence type="ECO:0000259" key="4">
    <source>
        <dbReference type="Pfam" id="PF13519"/>
    </source>
</evidence>
<evidence type="ECO:0000313" key="6">
    <source>
        <dbReference type="Proteomes" id="UP000043699"/>
    </source>
</evidence>
<dbReference type="InterPro" id="IPR024163">
    <property type="entry name" value="Aerotolerance_reg_N"/>
</dbReference>
<dbReference type="RefSeq" id="WP_052651031.1">
    <property type="nucleotide sequence ID" value="NZ_CCXS01000001.1"/>
</dbReference>
<dbReference type="EMBL" id="CCXS01000001">
    <property type="protein sequence ID" value="CEG22327.1"/>
    <property type="molecule type" value="Genomic_DNA"/>
</dbReference>
<sequence length="577" mass="63988">MGIANWIWIWTAIMPFAVFLYYFFRKKYQNKNVSSVLFWQEMMKEIQASPYLKKLQHHLLFYLQMAALLLCVFGLIEPYWESETVQGNELIFIVDTSASMLAGSPSRFDQQKTAMAELVGQAGGKPVTVIKTGQTPEVAVREEREQKKLLASIENLEVNYEEAQMDQTILFAESLVKDESTVIHIFTDALAREALASKTEQSFVVHSSSEKLANASIRQFGLSQSEKGLRAIVQVVNESEEQMKGTVTLSAGGVSKEAELELQAGEERLVPFENLPAEDLWTAEIQVNDDYAADNRMLSFVQQESTGVVVDSSLHSLVSKGFESIGMEVAAADPSQFKDRTGSMLATNQTELLDLNSPILLIGRNDAEAIEVSGAIETTSHPLFTYADLENVYVSALYPGFDAYETIAEIDGKPFIQLSPKGDIAILSDIQSTNWPLDPSFPLFLWSAANELTGSEAFLGYFQPNEHRSVPLASDAGEWELFKGKEYVGSYLEGEGPFIAPAEPGVYEVDGDGRSMQMIVQLSSEEKTLASGASYAIGQASEEDETIHYPLIPWAIAIVLLLLLVEWEVYRRGIAIR</sequence>
<reference evidence="5 6" key="1">
    <citation type="submission" date="2014-09" db="EMBL/GenBank/DDBJ databases">
        <authorList>
            <person name="Urmite Genomes Urmite Genomes"/>
        </authorList>
    </citation>
    <scope>NUCLEOTIDE SEQUENCE [LARGE SCALE GENOMIC DNA]</scope>
    <source>
        <strain evidence="5 6">ES2</strain>
    </source>
</reference>
<keyword evidence="2" id="KW-0812">Transmembrane</keyword>
<evidence type="ECO:0000256" key="2">
    <source>
        <dbReference type="SAM" id="Phobius"/>
    </source>
</evidence>
<dbReference type="InterPro" id="IPR036465">
    <property type="entry name" value="vWFA_dom_sf"/>
</dbReference>
<dbReference type="STRING" id="1499687.BN1080_01253"/>
<evidence type="ECO:0000313" key="5">
    <source>
        <dbReference type="EMBL" id="CEG22327.1"/>
    </source>
</evidence>
<dbReference type="Proteomes" id="UP000043699">
    <property type="component" value="Unassembled WGS sequence"/>
</dbReference>
<feature type="transmembrane region" description="Helical" evidence="2">
    <location>
        <begin position="551"/>
        <end position="570"/>
    </location>
</feature>
<dbReference type="Pfam" id="PF07584">
    <property type="entry name" value="BatA"/>
    <property type="match status" value="1"/>
</dbReference>
<evidence type="ECO:0000256" key="1">
    <source>
        <dbReference type="SAM" id="Coils"/>
    </source>
</evidence>
<feature type="transmembrane region" description="Helical" evidence="2">
    <location>
        <begin position="6"/>
        <end position="24"/>
    </location>
</feature>
<feature type="domain" description="Aerotolerance regulator N-terminal" evidence="3">
    <location>
        <begin position="6"/>
        <end position="78"/>
    </location>
</feature>
<gene>
    <name evidence="5" type="ORF">BN1080_01253</name>
</gene>
<feature type="transmembrane region" description="Helical" evidence="2">
    <location>
        <begin position="59"/>
        <end position="80"/>
    </location>
</feature>
<proteinExistence type="predicted"/>
<dbReference type="PANTHER" id="PTHR37464">
    <property type="entry name" value="BLL2463 PROTEIN"/>
    <property type="match status" value="1"/>
</dbReference>
<accession>A0A098EK90</accession>
<feature type="coiled-coil region" evidence="1">
    <location>
        <begin position="139"/>
        <end position="166"/>
    </location>
</feature>
<keyword evidence="1" id="KW-0175">Coiled coil</keyword>
<keyword evidence="2" id="KW-1133">Transmembrane helix</keyword>
<dbReference type="Pfam" id="PF13519">
    <property type="entry name" value="VWA_2"/>
    <property type="match status" value="1"/>
</dbReference>
<evidence type="ECO:0000259" key="3">
    <source>
        <dbReference type="Pfam" id="PF07584"/>
    </source>
</evidence>
<organism evidence="5 6">
    <name type="scientific">Planococcus massiliensis</name>
    <dbReference type="NCBI Taxonomy" id="1499687"/>
    <lineage>
        <taxon>Bacteria</taxon>
        <taxon>Bacillati</taxon>
        <taxon>Bacillota</taxon>
        <taxon>Bacilli</taxon>
        <taxon>Bacillales</taxon>
        <taxon>Caryophanaceae</taxon>
        <taxon>Planococcus</taxon>
    </lineage>
</organism>
<keyword evidence="6" id="KW-1185">Reference proteome</keyword>